<dbReference type="Pfam" id="PF00109">
    <property type="entry name" value="ketoacyl-synt"/>
    <property type="match status" value="1"/>
</dbReference>
<comment type="catalytic activity">
    <reaction evidence="14">
        <text>icosanoyl-[(phenol)carboxyphthiodiolenone synthase] + 2 (S)-methylmalonyl-CoA + 3 malonyl-CoA + 5 NADPH + 10 H(+) = C32-carboxyphthiodiolenone-[(phenol)carboxyphthiodiolenone synthase] + 5 CO2 + 5 NADP(+) + 5 CoA + 2 H2O</text>
        <dbReference type="Rhea" id="RHEA:57748"/>
        <dbReference type="Rhea" id="RHEA-COMP:14985"/>
        <dbReference type="Rhea" id="RHEA-COMP:14986"/>
        <dbReference type="ChEBI" id="CHEBI:15377"/>
        <dbReference type="ChEBI" id="CHEBI:15378"/>
        <dbReference type="ChEBI" id="CHEBI:16526"/>
        <dbReference type="ChEBI" id="CHEBI:57287"/>
        <dbReference type="ChEBI" id="CHEBI:57327"/>
        <dbReference type="ChEBI" id="CHEBI:57384"/>
        <dbReference type="ChEBI" id="CHEBI:57783"/>
        <dbReference type="ChEBI" id="CHEBI:58349"/>
        <dbReference type="ChEBI" id="CHEBI:87848"/>
        <dbReference type="ChEBI" id="CHEBI:142236"/>
        <dbReference type="EC" id="2.3.1.292"/>
    </reaction>
</comment>
<name>A0AA96W7Z5_9CYAN</name>
<evidence type="ECO:0000256" key="10">
    <source>
        <dbReference type="ARBA" id="ARBA00023268"/>
    </source>
</evidence>
<dbReference type="GO" id="GO:0004315">
    <property type="term" value="F:3-oxoacyl-[acyl-carrier-protein] synthase activity"/>
    <property type="evidence" value="ECO:0007669"/>
    <property type="project" value="InterPro"/>
</dbReference>
<evidence type="ECO:0000256" key="15">
    <source>
        <dbReference type="ARBA" id="ARBA00058455"/>
    </source>
</evidence>
<dbReference type="Gene3D" id="3.40.366.10">
    <property type="entry name" value="Malonyl-Coenzyme A Acyl Carrier Protein, domain 2"/>
    <property type="match status" value="1"/>
</dbReference>
<dbReference type="InterPro" id="IPR057326">
    <property type="entry name" value="KR_dom"/>
</dbReference>
<dbReference type="PROSITE" id="PS52004">
    <property type="entry name" value="KS3_2"/>
    <property type="match status" value="1"/>
</dbReference>
<feature type="compositionally biased region" description="Polar residues" evidence="21">
    <location>
        <begin position="1437"/>
        <end position="1471"/>
    </location>
</feature>
<dbReference type="PROSITE" id="PS00606">
    <property type="entry name" value="KS3_1"/>
    <property type="match status" value="1"/>
</dbReference>
<reference evidence="24" key="1">
    <citation type="submission" date="2020-05" db="EMBL/GenBank/DDBJ databases">
        <authorList>
            <person name="Zhu T."/>
            <person name="Keshari N."/>
            <person name="Lu X."/>
        </authorList>
    </citation>
    <scope>NUCLEOTIDE SEQUENCE</scope>
    <source>
        <strain evidence="24">NK1-12</strain>
    </source>
</reference>
<evidence type="ECO:0000256" key="17">
    <source>
        <dbReference type="ARBA" id="ARBA00073623"/>
    </source>
</evidence>
<evidence type="ECO:0000259" key="22">
    <source>
        <dbReference type="PROSITE" id="PS50075"/>
    </source>
</evidence>
<dbReference type="SUPFAM" id="SSF55048">
    <property type="entry name" value="Probable ACP-binding domain of malonyl-CoA ACP transacylase"/>
    <property type="match status" value="1"/>
</dbReference>
<evidence type="ECO:0000256" key="12">
    <source>
        <dbReference type="ARBA" id="ARBA00051971"/>
    </source>
</evidence>
<dbReference type="PROSITE" id="PS00012">
    <property type="entry name" value="PHOSPHOPANTETHEINE"/>
    <property type="match status" value="1"/>
</dbReference>
<evidence type="ECO:0000313" key="24">
    <source>
        <dbReference type="EMBL" id="WNZ21412.1"/>
    </source>
</evidence>
<evidence type="ECO:0000256" key="11">
    <source>
        <dbReference type="ARBA" id="ARBA00050973"/>
    </source>
</evidence>
<comment type="cofactor">
    <cofactor evidence="2">
        <name>pantetheine 4'-phosphate</name>
        <dbReference type="ChEBI" id="CHEBI:47942"/>
    </cofactor>
</comment>
<evidence type="ECO:0000256" key="4">
    <source>
        <dbReference type="ARBA" id="ARBA00022553"/>
    </source>
</evidence>
<evidence type="ECO:0000259" key="23">
    <source>
        <dbReference type="PROSITE" id="PS52004"/>
    </source>
</evidence>
<evidence type="ECO:0000256" key="21">
    <source>
        <dbReference type="SAM" id="MobiDB-lite"/>
    </source>
</evidence>
<evidence type="ECO:0000256" key="18">
    <source>
        <dbReference type="ARBA" id="ARBA00075053"/>
    </source>
</evidence>
<dbReference type="InterPro" id="IPR036291">
    <property type="entry name" value="NAD(P)-bd_dom_sf"/>
</dbReference>
<dbReference type="InterPro" id="IPR016036">
    <property type="entry name" value="Malonyl_transacylase_ACP-bd"/>
</dbReference>
<dbReference type="InterPro" id="IPR016039">
    <property type="entry name" value="Thiolase-like"/>
</dbReference>
<dbReference type="SMART" id="SM00822">
    <property type="entry name" value="PKS_KR"/>
    <property type="match status" value="1"/>
</dbReference>
<keyword evidence="5" id="KW-0808">Transferase</keyword>
<proteinExistence type="predicted"/>
<dbReference type="Pfam" id="PF21394">
    <property type="entry name" value="Beta-ketacyl_N"/>
    <property type="match status" value="1"/>
</dbReference>
<dbReference type="CDD" id="cd00833">
    <property type="entry name" value="PKS"/>
    <property type="match status" value="1"/>
</dbReference>
<dbReference type="Pfam" id="PF08659">
    <property type="entry name" value="KR"/>
    <property type="match status" value="1"/>
</dbReference>
<dbReference type="SMART" id="SM00825">
    <property type="entry name" value="PKS_KS"/>
    <property type="match status" value="1"/>
</dbReference>
<dbReference type="EC" id="2.3.1.292" evidence="16"/>
<dbReference type="Gene3D" id="3.40.50.720">
    <property type="entry name" value="NAD(P)-binding Rossmann-like Domain"/>
    <property type="match status" value="1"/>
</dbReference>
<dbReference type="RefSeq" id="WP_316432635.1">
    <property type="nucleotide sequence ID" value="NZ_CP053586.1"/>
</dbReference>
<dbReference type="SUPFAM" id="SSF51735">
    <property type="entry name" value="NAD(P)-binding Rossmann-fold domains"/>
    <property type="match status" value="2"/>
</dbReference>
<evidence type="ECO:0000256" key="13">
    <source>
        <dbReference type="ARBA" id="ARBA00052119"/>
    </source>
</evidence>
<dbReference type="Pfam" id="PF00698">
    <property type="entry name" value="Acyl_transf_1"/>
    <property type="match status" value="1"/>
</dbReference>
<dbReference type="SMART" id="SM00823">
    <property type="entry name" value="PKS_PP"/>
    <property type="match status" value="1"/>
</dbReference>
<keyword evidence="10" id="KW-0511">Multifunctional enzyme</keyword>
<dbReference type="Pfam" id="PF02801">
    <property type="entry name" value="Ketoacyl-synt_C"/>
    <property type="match status" value="1"/>
</dbReference>
<organism evidence="24">
    <name type="scientific">Leptolyngbya sp. NK1-12</name>
    <dbReference type="NCBI Taxonomy" id="2547451"/>
    <lineage>
        <taxon>Bacteria</taxon>
        <taxon>Bacillati</taxon>
        <taxon>Cyanobacteriota</taxon>
        <taxon>Cyanophyceae</taxon>
        <taxon>Leptolyngbyales</taxon>
        <taxon>Leptolyngbyaceae</taxon>
        <taxon>Leptolyngbya group</taxon>
        <taxon>Leptolyngbya</taxon>
    </lineage>
</organism>
<dbReference type="InterPro" id="IPR020841">
    <property type="entry name" value="PKS_Beta-ketoAc_synthase_dom"/>
</dbReference>
<dbReference type="Gene3D" id="3.30.70.250">
    <property type="entry name" value="Malonyl-CoA ACP transacylase, ACP-binding"/>
    <property type="match status" value="1"/>
</dbReference>
<feature type="region of interest" description="Disordered" evidence="21">
    <location>
        <begin position="1437"/>
        <end position="1476"/>
    </location>
</feature>
<keyword evidence="3" id="KW-0596">Phosphopantetheine</keyword>
<keyword evidence="6" id="KW-0276">Fatty acid metabolism</keyword>
<dbReference type="FunFam" id="3.40.47.10:FF:000042">
    <property type="entry name" value="Polyketide synthase Pks13"/>
    <property type="match status" value="1"/>
</dbReference>
<dbReference type="InterPro" id="IPR009081">
    <property type="entry name" value="PP-bd_ACP"/>
</dbReference>
<evidence type="ECO:0000256" key="3">
    <source>
        <dbReference type="ARBA" id="ARBA00022450"/>
    </source>
</evidence>
<dbReference type="InterPro" id="IPR049490">
    <property type="entry name" value="C883_1060-like_KR_N"/>
</dbReference>
<dbReference type="Gene3D" id="3.40.47.10">
    <property type="match status" value="1"/>
</dbReference>
<dbReference type="InterPro" id="IPR018201">
    <property type="entry name" value="Ketoacyl_synth_AS"/>
</dbReference>
<comment type="function">
    <text evidence="15">Part of the PpsABCDE complex involved in the biosynthesis of the lipid core common to phthiocerols and phenolphthiocerols by successive additions of malonyl-CoA or methylmalonyl-CoA extender units. PpsA can accept as substrate the activated forms of either icosanoyl (C20), docosanoyl (C22) or lignoceroyl (C24) groups from FadD26, or a (4-hydroxyphenyl)-C17 or (4-hydroxyphenyl)-C19 fatty acyl from FadD29. PpsA initiates the biosynthesis and extends its substrate using a malonyl-CoA extender unit. The PpsB and PpsC proteins add the second and third malonyl-CoA extender units. PpsD adds an (R)-methylmalonyl unit and PpsE adds a second (R)-methylmalonyl unit. The incorporation of the methylmalonyl units results in formation of two branched methyl groups in the elongated product.</text>
</comment>
<feature type="domain" description="Carrier" evidence="22">
    <location>
        <begin position="1484"/>
        <end position="1560"/>
    </location>
</feature>
<dbReference type="PANTHER" id="PTHR43775">
    <property type="entry name" value="FATTY ACID SYNTHASE"/>
    <property type="match status" value="1"/>
</dbReference>
<comment type="catalytic activity">
    <reaction evidence="12">
        <text>19-(4-hydroxyphenyl)nonadecanoyl-[(phenol)carboxyphthiodiolenone synthase] + 2 (S)-methylmalonyl-CoA + 3 malonyl-CoA + 5 NADPH + 10 H(+) = C37-(phenol)carboxyphthiodiolenone-[(phenol)carboxyphthiodiolenone synthase] + 5 CO2 + 5 NADP(+) + 5 CoA + 2 H2O</text>
        <dbReference type="Rhea" id="RHEA:57760"/>
        <dbReference type="Rhea" id="RHEA-COMP:14273"/>
        <dbReference type="Rhea" id="RHEA-COMP:14990"/>
        <dbReference type="ChEBI" id="CHEBI:15377"/>
        <dbReference type="ChEBI" id="CHEBI:15378"/>
        <dbReference type="ChEBI" id="CHEBI:16526"/>
        <dbReference type="ChEBI" id="CHEBI:57287"/>
        <dbReference type="ChEBI" id="CHEBI:57327"/>
        <dbReference type="ChEBI" id="CHEBI:57384"/>
        <dbReference type="ChEBI" id="CHEBI:57783"/>
        <dbReference type="ChEBI" id="CHEBI:58349"/>
        <dbReference type="ChEBI" id="CHEBI:133301"/>
        <dbReference type="ChEBI" id="CHEBI:142260"/>
        <dbReference type="EC" id="2.3.1.292"/>
    </reaction>
</comment>
<dbReference type="InterPro" id="IPR020806">
    <property type="entry name" value="PKS_PP-bd"/>
</dbReference>
<feature type="domain" description="Ketosynthase family 3 (KS3)" evidence="23">
    <location>
        <begin position="36"/>
        <end position="472"/>
    </location>
</feature>
<dbReference type="FunFam" id="1.10.1200.10:FF:000005">
    <property type="entry name" value="Nonribosomal peptide synthetase 1"/>
    <property type="match status" value="1"/>
</dbReference>
<evidence type="ECO:0000256" key="1">
    <source>
        <dbReference type="ARBA" id="ARBA00001937"/>
    </source>
</evidence>
<dbReference type="SUPFAM" id="SSF53901">
    <property type="entry name" value="Thiolase-like"/>
    <property type="match status" value="1"/>
</dbReference>
<evidence type="ECO:0000256" key="14">
    <source>
        <dbReference type="ARBA" id="ARBA00052745"/>
    </source>
</evidence>
<dbReference type="Pfam" id="PF22621">
    <property type="entry name" value="CurL-like_PKS_C"/>
    <property type="match status" value="1"/>
</dbReference>
<dbReference type="EMBL" id="CP053586">
    <property type="protein sequence ID" value="WNZ21412.1"/>
    <property type="molecule type" value="Genomic_DNA"/>
</dbReference>
<keyword evidence="7" id="KW-0521">NADP</keyword>
<sequence>MNNFDTPSTETISPQRILAALKEARAKLAAVEQSKQERVAIVGMAGRFPGAETIEQFWQNLCQGIASIQVLNPSTLNETNSELSTESSYSANYSANYINAYASFADIAGFDAAFFGYSPREAELLDPQHRVFLECAWTALEHAGYDPDRYPGRIGVYAGAGLNSYLINLYTHPNLRNSVDRVQAVVSNVMGLMPTRVSYKLNLTGPSCGIQTGCSTSLVAVHLACQSLLNRECDMALAGGVSIDASEQRGYRYQNDGVLSPDGVCRAFDAAAQGTVFGNGAGLVVLKRLSEALRDGDSIYAVIKGSAINNDGAQKVGLTAPSVTGQAAVITTALERANCSPETIQYIEAHGTGTALGDPIEIAALTKAFRQYTQKQQFCAIGSLKTNIGHLDAAAGIAGLIKTALALKHRQIPPSLNFQSDNPQIDFEHSPFYVNTQLRNWPNNSSTDNSPRRAGVSSFGMGGTNAHLILEEAPEASKATSQSHSHHLLLLSAKTPSALDTSIQQLADHLTQHPDLNLADVAYTLQVGRKSFPYRYATVCQTIPEAIQALQNHSHSPGPISTTPPIAFLFPGQGSQYPNMARHLYDHEPTFRHTIDHCSSLLLSFLNLDLRTLLYPSPTSPRSAMLTSRISPLTPTHHAQPALFVVEYALAQLWRSWGIQPTAMIGHSVGEYVAATLAGVFDLEDALMIVATRAQLMQQCPAGAMLSVGLAESEVASRLPVELSIAAVNAPRACVVSGAPEAIERFEQQLIAEGVACRRLHTSHAFHSPLIASVIDPLREWLKSIALHPPQLPFISNLTGTWITASEATNPDYWVQHLRQPVRFAAGITELLKKPGLVLLEVGPGRTLSTLSKQIIGAATPTLILPSLRHPQEQTSDLEILLHSLRQLWLAGADIDCPTLYSESQRRIPLPTYPFERQRYWIELQPQPDSISVQTSVPASVKNPDLSDWFYLPSWNRSTRLASTPPQLPPSGCWLIFLDSEGIAATLVPALRQAGHTVISVKMGDRFSQQGTVYTIDPQNQQDYHRLFTALQQSGEPPQQIIHAWSITSATNLDRPDAGFYSLIALAQACQKIGSISIAVLTNQLFDLPGATTWEPLKATLLGACRVIRQECSLPCRIIELDLAEVKPEHILTELLRPNPELAVAHRDHYRWIPIIEPIRLLESNAEENLNSTLLQPHQTYLIAGDLVAGLGLIFAQCFATVQAKLILIGRVSLPDKQDWTNWLSTHGPDDSVSRYILALQSLEAQGIELHCFSADLTDEPKLRAIVEWAYQQFGPIHAAVHADVMGDQASCLISSLTPAEIERQFRAKVIGLQVFETVLRGKVSGFYLLQSSLSALVGGVGFAAYAAANAFMDAFALQQNRSSAVPWITINWDACRLDQPASTAPTGAALFDLAMTPIEVQQALQRVLCHPELVQIAVSPTNLQQRIQQSLRIDSPISSLKNSPKNSPVSSAPGQSNGVNTESSQQSAVPQHSRPLLSTAYVAPRNEIECTVAEAMQSLLGIETIGIHDNFFELGGDSLMAIQAVSRLRETYQVELPMREFLFESPTVAGIAKIIADNQAKAASSTDLQAMADLLTQIEQMDSDEVNVSLEN</sequence>
<dbReference type="GO" id="GO:0016491">
    <property type="term" value="F:oxidoreductase activity"/>
    <property type="evidence" value="ECO:0007669"/>
    <property type="project" value="UniProtKB-KW"/>
</dbReference>
<dbReference type="InterPro" id="IPR013968">
    <property type="entry name" value="PKS_KR"/>
</dbReference>
<dbReference type="GO" id="GO:0006633">
    <property type="term" value="P:fatty acid biosynthetic process"/>
    <property type="evidence" value="ECO:0007669"/>
    <property type="project" value="InterPro"/>
</dbReference>
<dbReference type="InterPro" id="IPR014030">
    <property type="entry name" value="Ketoacyl_synth_N"/>
</dbReference>
<dbReference type="InterPro" id="IPR014031">
    <property type="entry name" value="Ketoacyl_synth_C"/>
</dbReference>
<dbReference type="InterPro" id="IPR014043">
    <property type="entry name" value="Acyl_transferase_dom"/>
</dbReference>
<dbReference type="SMART" id="SM00827">
    <property type="entry name" value="PKS_AT"/>
    <property type="match status" value="1"/>
</dbReference>
<evidence type="ECO:0000256" key="16">
    <source>
        <dbReference type="ARBA" id="ARBA00066974"/>
    </source>
</evidence>
<keyword evidence="9" id="KW-0443">Lipid metabolism</keyword>
<dbReference type="GO" id="GO:0031177">
    <property type="term" value="F:phosphopantetheine binding"/>
    <property type="evidence" value="ECO:0007669"/>
    <property type="project" value="InterPro"/>
</dbReference>
<dbReference type="InterPro" id="IPR006162">
    <property type="entry name" value="Ppantetheine_attach_site"/>
</dbReference>
<evidence type="ECO:0000256" key="20">
    <source>
        <dbReference type="ARBA" id="ARBA00084020"/>
    </source>
</evidence>
<keyword evidence="8" id="KW-0560">Oxidoreductase</keyword>
<evidence type="ECO:0000256" key="5">
    <source>
        <dbReference type="ARBA" id="ARBA00022679"/>
    </source>
</evidence>
<evidence type="ECO:0000256" key="6">
    <source>
        <dbReference type="ARBA" id="ARBA00022832"/>
    </source>
</evidence>
<protein>
    <recommendedName>
        <fullName evidence="17">Phenolphthiocerol/phthiocerol polyketide synthase subunit E</fullName>
        <ecNumber evidence="16">2.3.1.292</ecNumber>
    </recommendedName>
    <alternativeName>
        <fullName evidence="19">(Phenol)carboxyphthiodiolenone synthase subunit E</fullName>
    </alternativeName>
    <alternativeName>
        <fullName evidence="20">Beta-ketoacyl-acyl-carrier-protein synthase I</fullName>
    </alternativeName>
    <alternativeName>
        <fullName evidence="18">Phthiocerol synthesis polyketide synthase type I PpsE</fullName>
    </alternativeName>
</protein>
<gene>
    <name evidence="24" type="ORF">HJG54_00040</name>
</gene>
<evidence type="ECO:0000256" key="8">
    <source>
        <dbReference type="ARBA" id="ARBA00023002"/>
    </source>
</evidence>
<comment type="catalytic activity">
    <reaction evidence="13">
        <text>docosanoyl-[(phenol)carboxyphthiodiolenone synthase] + 2 (S)-methylmalonyl-CoA + 3 malonyl-CoA + 5 NADPH + 10 H(+) = C34-carboxyphthiodiolenone-[(phenol)carboxyphthiodiolenone synthase] + 5 CO2 + 5 NADP(+) + 5 CoA + 2 H2O</text>
        <dbReference type="Rhea" id="RHEA:57752"/>
        <dbReference type="Rhea" id="RHEA-COMP:14987"/>
        <dbReference type="Rhea" id="RHEA-COMP:14988"/>
        <dbReference type="ChEBI" id="CHEBI:15377"/>
        <dbReference type="ChEBI" id="CHEBI:15378"/>
        <dbReference type="ChEBI" id="CHEBI:16526"/>
        <dbReference type="ChEBI" id="CHEBI:57287"/>
        <dbReference type="ChEBI" id="CHEBI:57327"/>
        <dbReference type="ChEBI" id="CHEBI:57384"/>
        <dbReference type="ChEBI" id="CHEBI:57783"/>
        <dbReference type="ChEBI" id="CHEBI:58349"/>
        <dbReference type="ChEBI" id="CHEBI:142237"/>
        <dbReference type="ChEBI" id="CHEBI:142238"/>
        <dbReference type="EC" id="2.3.1.292"/>
    </reaction>
</comment>
<evidence type="ECO:0000256" key="7">
    <source>
        <dbReference type="ARBA" id="ARBA00022857"/>
    </source>
</evidence>
<dbReference type="InterPro" id="IPR050091">
    <property type="entry name" value="PKS_NRPS_Biosynth_Enz"/>
</dbReference>
<dbReference type="SUPFAM" id="SSF52151">
    <property type="entry name" value="FabD/lysophospholipase-like"/>
    <property type="match status" value="1"/>
</dbReference>
<dbReference type="Gene3D" id="3.30.70.3290">
    <property type="match status" value="1"/>
</dbReference>
<evidence type="ECO:0000256" key="19">
    <source>
        <dbReference type="ARBA" id="ARBA00078169"/>
    </source>
</evidence>
<dbReference type="Gene3D" id="1.10.1200.10">
    <property type="entry name" value="ACP-like"/>
    <property type="match status" value="1"/>
</dbReference>
<dbReference type="InterPro" id="IPR036736">
    <property type="entry name" value="ACP-like_sf"/>
</dbReference>
<dbReference type="PROSITE" id="PS50075">
    <property type="entry name" value="CARRIER"/>
    <property type="match status" value="1"/>
</dbReference>
<comment type="catalytic activity">
    <reaction evidence="11">
        <text>17-(4-hydroxyphenyl)heptadecanoyl-[(phenol)carboxyphthiodiolenone synthase] + 2 (S)-methylmalonyl-CoA + 3 malonyl-CoA + 5 NADPH + 10 H(+) = C35-(phenol)carboxyphthiodiolenone-[(phenol)carboxyphthiodiolenone synthase] + 5 CO2 + 5 NADP(+) + 5 CoA + 2 H2O</text>
        <dbReference type="Rhea" id="RHEA:57756"/>
        <dbReference type="Rhea" id="RHEA-COMP:14272"/>
        <dbReference type="Rhea" id="RHEA-COMP:14989"/>
        <dbReference type="ChEBI" id="CHEBI:15377"/>
        <dbReference type="ChEBI" id="CHEBI:15378"/>
        <dbReference type="ChEBI" id="CHEBI:16526"/>
        <dbReference type="ChEBI" id="CHEBI:57287"/>
        <dbReference type="ChEBI" id="CHEBI:57327"/>
        <dbReference type="ChEBI" id="CHEBI:57384"/>
        <dbReference type="ChEBI" id="CHEBI:57783"/>
        <dbReference type="ChEBI" id="CHEBI:58349"/>
        <dbReference type="ChEBI" id="CHEBI:133300"/>
        <dbReference type="ChEBI" id="CHEBI:142259"/>
        <dbReference type="EC" id="2.3.1.292"/>
    </reaction>
</comment>
<dbReference type="PANTHER" id="PTHR43775:SF51">
    <property type="entry name" value="INACTIVE PHENOLPHTHIOCEROL SYNTHESIS POLYKETIDE SYNTHASE TYPE I PKS1-RELATED"/>
    <property type="match status" value="1"/>
</dbReference>
<evidence type="ECO:0000256" key="2">
    <source>
        <dbReference type="ARBA" id="ARBA00001957"/>
    </source>
</evidence>
<dbReference type="InterPro" id="IPR016035">
    <property type="entry name" value="Acyl_Trfase/lysoPLipase"/>
</dbReference>
<dbReference type="SUPFAM" id="SSF47336">
    <property type="entry name" value="ACP-like"/>
    <property type="match status" value="1"/>
</dbReference>
<keyword evidence="4" id="KW-0597">Phosphoprotein</keyword>
<dbReference type="GO" id="GO:0004312">
    <property type="term" value="F:fatty acid synthase activity"/>
    <property type="evidence" value="ECO:0007669"/>
    <property type="project" value="TreeGrafter"/>
</dbReference>
<evidence type="ECO:0000256" key="9">
    <source>
        <dbReference type="ARBA" id="ARBA00023098"/>
    </source>
</evidence>
<accession>A0AA96W7Z5</accession>
<dbReference type="InterPro" id="IPR001227">
    <property type="entry name" value="Ac_transferase_dom_sf"/>
</dbReference>
<dbReference type="GO" id="GO:0034081">
    <property type="term" value="C:polyketide synthase complex"/>
    <property type="evidence" value="ECO:0007669"/>
    <property type="project" value="UniProtKB-ARBA"/>
</dbReference>
<comment type="cofactor">
    <cofactor evidence="1">
        <name>NADP(+)</name>
        <dbReference type="ChEBI" id="CHEBI:58349"/>
    </cofactor>
</comment>
<dbReference type="Pfam" id="PF00550">
    <property type="entry name" value="PP-binding"/>
    <property type="match status" value="1"/>
</dbReference>